<organism evidence="2 3">
    <name type="scientific">Euroglyphus maynei</name>
    <name type="common">Mayne's house dust mite</name>
    <dbReference type="NCBI Taxonomy" id="6958"/>
    <lineage>
        <taxon>Eukaryota</taxon>
        <taxon>Metazoa</taxon>
        <taxon>Ecdysozoa</taxon>
        <taxon>Arthropoda</taxon>
        <taxon>Chelicerata</taxon>
        <taxon>Arachnida</taxon>
        <taxon>Acari</taxon>
        <taxon>Acariformes</taxon>
        <taxon>Sarcoptiformes</taxon>
        <taxon>Astigmata</taxon>
        <taxon>Psoroptidia</taxon>
        <taxon>Analgoidea</taxon>
        <taxon>Pyroglyphidae</taxon>
        <taxon>Pyroglyphinae</taxon>
        <taxon>Euroglyphus</taxon>
    </lineage>
</organism>
<gene>
    <name evidence="2" type="ORF">BLA29_001647</name>
</gene>
<evidence type="ECO:0000313" key="3">
    <source>
        <dbReference type="Proteomes" id="UP000194236"/>
    </source>
</evidence>
<reference evidence="2 3" key="1">
    <citation type="submission" date="2017-03" db="EMBL/GenBank/DDBJ databases">
        <title>Genome Survey of Euroglyphus maynei.</title>
        <authorList>
            <person name="Arlian L.G."/>
            <person name="Morgan M.S."/>
            <person name="Rider S.D."/>
        </authorList>
    </citation>
    <scope>NUCLEOTIDE SEQUENCE [LARGE SCALE GENOMIC DNA]</scope>
    <source>
        <strain evidence="2">Arlian Lab</strain>
        <tissue evidence="2">Whole body</tissue>
    </source>
</reference>
<dbReference type="EMBL" id="MUJZ01031606">
    <property type="protein sequence ID" value="OTF77635.1"/>
    <property type="molecule type" value="Genomic_DNA"/>
</dbReference>
<accession>A0A1Y3BEM0</accession>
<dbReference type="AlphaFoldDB" id="A0A1Y3BEM0"/>
<sequence length="133" mass="14533">MNAQEIRETIEQKSNRGPLSSSSRKQTRNSNTAVNRFANSCDASTWVVILMGACYYLDDLRHQMIGYARPMFYTKVEIVQVCLAFGERAGKAMALAGVGLVDTGPADFDAAQIANETSLDIFACVFVGHESDS</sequence>
<feature type="region of interest" description="Disordered" evidence="1">
    <location>
        <begin position="1"/>
        <end position="31"/>
    </location>
</feature>
<comment type="caution">
    <text evidence="2">The sequence shown here is derived from an EMBL/GenBank/DDBJ whole genome shotgun (WGS) entry which is preliminary data.</text>
</comment>
<proteinExistence type="predicted"/>
<keyword evidence="3" id="KW-1185">Reference proteome</keyword>
<feature type="compositionally biased region" description="Polar residues" evidence="1">
    <location>
        <begin position="15"/>
        <end position="31"/>
    </location>
</feature>
<feature type="compositionally biased region" description="Basic and acidic residues" evidence="1">
    <location>
        <begin position="1"/>
        <end position="14"/>
    </location>
</feature>
<name>A0A1Y3BEM0_EURMA</name>
<dbReference type="Proteomes" id="UP000194236">
    <property type="component" value="Unassembled WGS sequence"/>
</dbReference>
<evidence type="ECO:0000256" key="1">
    <source>
        <dbReference type="SAM" id="MobiDB-lite"/>
    </source>
</evidence>
<protein>
    <submittedName>
        <fullName evidence="2">Uncharacterized protein</fullName>
    </submittedName>
</protein>
<evidence type="ECO:0000313" key="2">
    <source>
        <dbReference type="EMBL" id="OTF77635.1"/>
    </source>
</evidence>